<reference evidence="3 6" key="2">
    <citation type="submission" date="2019-06" db="EMBL/GenBank/DDBJ databases">
        <title>Whole genome shotgun sequence of Brevibacillus agri NBRC 15538.</title>
        <authorList>
            <person name="Hosoyama A."/>
            <person name="Uohara A."/>
            <person name="Ohji S."/>
            <person name="Ichikawa N."/>
        </authorList>
    </citation>
    <scope>NUCLEOTIDE SEQUENCE [LARGE SCALE GENOMIC DNA]</scope>
    <source>
        <strain evidence="3 6">NBRC 15538</strain>
    </source>
</reference>
<dbReference type="EMBL" id="BJOD01000013">
    <property type="protein sequence ID" value="GED25483.1"/>
    <property type="molecule type" value="Genomic_DNA"/>
</dbReference>
<organism evidence="4 5">
    <name type="scientific">Brevibacillus agri</name>
    <dbReference type="NCBI Taxonomy" id="51101"/>
    <lineage>
        <taxon>Bacteria</taxon>
        <taxon>Bacillati</taxon>
        <taxon>Bacillota</taxon>
        <taxon>Bacilli</taxon>
        <taxon>Bacillales</taxon>
        <taxon>Paenibacillaceae</taxon>
        <taxon>Brevibacillus</taxon>
    </lineage>
</organism>
<evidence type="ECO:0000313" key="3">
    <source>
        <dbReference type="EMBL" id="GED25483.1"/>
    </source>
</evidence>
<dbReference type="AlphaFoldDB" id="A0A3M8AQZ1"/>
<dbReference type="PROSITE" id="PS51085">
    <property type="entry name" value="2FE2S_FER_2"/>
    <property type="match status" value="1"/>
</dbReference>
<dbReference type="Pfam" id="PF00111">
    <property type="entry name" value="Fer2"/>
    <property type="match status" value="1"/>
</dbReference>
<dbReference type="CDD" id="cd00207">
    <property type="entry name" value="fer2"/>
    <property type="match status" value="1"/>
</dbReference>
<proteinExistence type="predicted"/>
<keyword evidence="6" id="KW-1185">Reference proteome</keyword>
<dbReference type="InterPro" id="IPR036010">
    <property type="entry name" value="2Fe-2S_ferredoxin-like_sf"/>
</dbReference>
<name>A0A3M8AQZ1_9BACL</name>
<evidence type="ECO:0000313" key="4">
    <source>
        <dbReference type="EMBL" id="RNB53572.1"/>
    </source>
</evidence>
<feature type="compositionally biased region" description="Polar residues" evidence="1">
    <location>
        <begin position="16"/>
        <end position="31"/>
    </location>
</feature>
<gene>
    <name evidence="3" type="ORF">BAG01nite_15850</name>
    <name evidence="4" type="ORF">EB820_15845</name>
</gene>
<dbReference type="Gene3D" id="3.10.20.30">
    <property type="match status" value="1"/>
</dbReference>
<sequence>MRKQLTVGSLIAGRSPVQTPAPTPVSGNMPETTGRAGSFSRLQTKPQTTIKRKQVTVKQHDQTISVEQAPCQTLLQAALAQGQPLSYKCRQGYCGKCRVLVVSGTSLLDAPTKQESEKLDQKLASGYRLACQSTFRSTILD</sequence>
<dbReference type="GeneID" id="82809589"/>
<feature type="region of interest" description="Disordered" evidence="1">
    <location>
        <begin position="1"/>
        <end position="40"/>
    </location>
</feature>
<evidence type="ECO:0000259" key="2">
    <source>
        <dbReference type="PROSITE" id="PS51085"/>
    </source>
</evidence>
<dbReference type="Proteomes" id="UP000317180">
    <property type="component" value="Unassembled WGS sequence"/>
</dbReference>
<evidence type="ECO:0000313" key="5">
    <source>
        <dbReference type="Proteomes" id="UP000276178"/>
    </source>
</evidence>
<evidence type="ECO:0000256" key="1">
    <source>
        <dbReference type="SAM" id="MobiDB-lite"/>
    </source>
</evidence>
<evidence type="ECO:0000313" key="6">
    <source>
        <dbReference type="Proteomes" id="UP000317180"/>
    </source>
</evidence>
<accession>A0A3M8AQZ1</accession>
<dbReference type="Proteomes" id="UP000276178">
    <property type="component" value="Unassembled WGS sequence"/>
</dbReference>
<feature type="domain" description="2Fe-2S ferredoxin-type" evidence="2">
    <location>
        <begin position="53"/>
        <end position="141"/>
    </location>
</feature>
<reference evidence="4 5" key="1">
    <citation type="submission" date="2018-10" db="EMBL/GenBank/DDBJ databases">
        <title>Phylogenomics of Brevibacillus.</title>
        <authorList>
            <person name="Dunlap C."/>
        </authorList>
    </citation>
    <scope>NUCLEOTIDE SEQUENCE [LARGE SCALE GENOMIC DNA]</scope>
    <source>
        <strain evidence="4 5">NRRL NRS 1219</strain>
    </source>
</reference>
<dbReference type="GO" id="GO:0051536">
    <property type="term" value="F:iron-sulfur cluster binding"/>
    <property type="evidence" value="ECO:0007669"/>
    <property type="project" value="InterPro"/>
</dbReference>
<dbReference type="SUPFAM" id="SSF54292">
    <property type="entry name" value="2Fe-2S ferredoxin-like"/>
    <property type="match status" value="1"/>
</dbReference>
<dbReference type="InterPro" id="IPR012675">
    <property type="entry name" value="Beta-grasp_dom_sf"/>
</dbReference>
<dbReference type="EMBL" id="RHHN01000047">
    <property type="protein sequence ID" value="RNB53572.1"/>
    <property type="molecule type" value="Genomic_DNA"/>
</dbReference>
<dbReference type="InterPro" id="IPR001041">
    <property type="entry name" value="2Fe-2S_ferredoxin-type"/>
</dbReference>
<dbReference type="OrthoDB" id="9807864at2"/>
<comment type="caution">
    <text evidence="4">The sequence shown here is derived from an EMBL/GenBank/DDBJ whole genome shotgun (WGS) entry which is preliminary data.</text>
</comment>
<protein>
    <submittedName>
        <fullName evidence="4">(2Fe-2S)-binding protein</fullName>
    </submittedName>
</protein>
<dbReference type="RefSeq" id="WP_025843677.1">
    <property type="nucleotide sequence ID" value="NZ_BJOD01000013.1"/>
</dbReference>